<dbReference type="Proteomes" id="UP000002872">
    <property type="component" value="Unassembled WGS sequence"/>
</dbReference>
<protein>
    <submittedName>
        <fullName evidence="1">Uncharacterized protein</fullName>
    </submittedName>
</protein>
<dbReference type="InParanoid" id="I3EHR3"/>
<dbReference type="HOGENOM" id="CLU_015892_0_0_1"/>
<evidence type="ECO:0000313" key="1">
    <source>
        <dbReference type="EMBL" id="EIJ88760.1"/>
    </source>
</evidence>
<proteinExistence type="predicted"/>
<organism evidence="1 2">
    <name type="scientific">Nematocida parisii (strain ERTm3)</name>
    <name type="common">Nematode killer fungus</name>
    <dbReference type="NCBI Taxonomy" id="935791"/>
    <lineage>
        <taxon>Eukaryota</taxon>
        <taxon>Fungi</taxon>
        <taxon>Fungi incertae sedis</taxon>
        <taxon>Microsporidia</taxon>
        <taxon>Nematocida</taxon>
    </lineage>
</organism>
<reference evidence="1" key="1">
    <citation type="submission" date="2011-01" db="EMBL/GenBank/DDBJ databases">
        <title>The Genome Sequence of Nematocida parisii strain ERTm3.</title>
        <authorList>
            <consortium name="The Broad Institute Genome Sequencing Platform"/>
            <consortium name="The Broad Institute Genome Sequencing Center for Infectious Disease"/>
            <person name="Cuomo C."/>
            <person name="Troemel E."/>
            <person name="Young S.K."/>
            <person name="Zeng Q."/>
            <person name="Gargeya S."/>
            <person name="Fitzgerald M."/>
            <person name="Haas B."/>
            <person name="Abouelleil A."/>
            <person name="Alvarado L."/>
            <person name="Arachchi H.M."/>
            <person name="Berlin A."/>
            <person name="Chapman S.B."/>
            <person name="Gearin G."/>
            <person name="Goldberg J."/>
            <person name="Griggs A."/>
            <person name="Gujja S."/>
            <person name="Hansen M."/>
            <person name="Heiman D."/>
            <person name="Howarth C."/>
            <person name="Larimer J."/>
            <person name="Lui A."/>
            <person name="MacDonald P.J.P."/>
            <person name="McCowen C."/>
            <person name="Montmayeur A."/>
            <person name="Murphy C."/>
            <person name="Neiman D."/>
            <person name="Pearson M."/>
            <person name="Priest M."/>
            <person name="Roberts A."/>
            <person name="Saif S."/>
            <person name="Shea T."/>
            <person name="Sisk P."/>
            <person name="Stolte C."/>
            <person name="Sykes S."/>
            <person name="Wortman J."/>
            <person name="Nusbaum C."/>
            <person name="Birren B."/>
        </authorList>
    </citation>
    <scope>NUCLEOTIDE SEQUENCE</scope>
    <source>
        <strain evidence="1">ERTm3</strain>
    </source>
</reference>
<evidence type="ECO:0000313" key="2">
    <source>
        <dbReference type="Proteomes" id="UP000002872"/>
    </source>
</evidence>
<dbReference type="SUPFAM" id="SSF52058">
    <property type="entry name" value="L domain-like"/>
    <property type="match status" value="1"/>
</dbReference>
<dbReference type="AlphaFoldDB" id="I3EHR3"/>
<sequence length="693" mass="78941">MKRVNIRTLLFLYVIGCLAGMSTLLAADAELLFKLENSDAAGSDDSISVNAVSSNSVRIEQFHSNTIDSSDAEISLSKTKDLSTIESMVELALPLETAFNPESVSSEYNTTTEKQIKQENAGMDKILDIEHIINQRLAVETSQGIDYALTYSEEEIELLGILESIFRKNKHLFKTSHYNDKKAINEIIKYKNEIVVKLTRATGELEKKTLWEVLHACGKEFSIDIDNVHSNDIKNIILLYPMRMLSISSIKYAILTYYNPREMSNICLSLEKFIFGPNESVFNQYAIFFSAKKLMLDNLVVYTDTLNVLDDFNNLKELSFYMGSILSSNAELELCLPKNLEKLKLCCVDKKKVTWILSGVNSCHSLKEIDISDIDFIDTEGLNSMANLENITTFTLNNIVISGYPDFAFLKKMQALQKLIMDRIFYSYKDDFDLTDVHEIKKNIEYLNPISLPDYSPVLGQIEPVQYADVIKNNKTVGDYISPTNVYINSKLYNDLGLCKVIPKKGHACTMCILFTEKVDYVWIYSIKFMFSINSKHTCLNINAKSAALAKPILLNYIRCIDFPFSAINTIDEMYFVNSLKEFSESTIISMFYDQILKYTKHNKIRRLQLVSLVQPVTVDITQIVMFNTNMPDLEEIYFSNIAFTKAKNNPKTADEEHALESYAAYITRSNDSANFKCKLIKNGNNFKIIEST</sequence>
<dbReference type="InterPro" id="IPR032675">
    <property type="entry name" value="LRR_dom_sf"/>
</dbReference>
<dbReference type="OMA" id="CLNINAK"/>
<keyword evidence="2" id="KW-1185">Reference proteome</keyword>
<dbReference type="EMBL" id="GL870877">
    <property type="protein sequence ID" value="EIJ88760.1"/>
    <property type="molecule type" value="Genomic_DNA"/>
</dbReference>
<dbReference type="VEuPathDB" id="MicrosporidiaDB:NEQG_00579"/>
<accession>I3EHR3</accession>
<dbReference type="Gene3D" id="3.80.10.10">
    <property type="entry name" value="Ribonuclease Inhibitor"/>
    <property type="match status" value="1"/>
</dbReference>
<gene>
    <name evidence="1" type="ORF">NEQG_00579</name>
</gene>
<name>I3EHR3_NEMP3</name>